<name>A0A8J6NUA8_9BACT</name>
<evidence type="ECO:0000256" key="5">
    <source>
        <dbReference type="ARBA" id="ARBA00022576"/>
    </source>
</evidence>
<dbReference type="CDD" id="cd00609">
    <property type="entry name" value="AAT_like"/>
    <property type="match status" value="1"/>
</dbReference>
<evidence type="ECO:0000256" key="7">
    <source>
        <dbReference type="ARBA" id="ARBA00022898"/>
    </source>
</evidence>
<dbReference type="FunFam" id="3.40.640.10:FF:000099">
    <property type="entry name" value="LL-diaminopimelate aminotransferase, chloroplastic"/>
    <property type="match status" value="1"/>
</dbReference>
<evidence type="ECO:0000259" key="10">
    <source>
        <dbReference type="Pfam" id="PF00155"/>
    </source>
</evidence>
<dbReference type="GO" id="GO:0009089">
    <property type="term" value="P:lysine biosynthetic process via diaminopimelate"/>
    <property type="evidence" value="ECO:0007669"/>
    <property type="project" value="UniProtKB-UniPathway"/>
</dbReference>
<protein>
    <recommendedName>
        <fullName evidence="4 9">LL-diaminopimelate aminotransferase</fullName>
        <ecNumber evidence="3 9">2.6.1.83</ecNumber>
    </recommendedName>
</protein>
<comment type="catalytic activity">
    <reaction evidence="8">
        <text>(2S,6S)-2,6-diaminopimelate + 2-oxoglutarate = (S)-2,3,4,5-tetrahydrodipicolinate + L-glutamate + H2O + H(+)</text>
        <dbReference type="Rhea" id="RHEA:23988"/>
        <dbReference type="ChEBI" id="CHEBI:15377"/>
        <dbReference type="ChEBI" id="CHEBI:15378"/>
        <dbReference type="ChEBI" id="CHEBI:16810"/>
        <dbReference type="ChEBI" id="CHEBI:16845"/>
        <dbReference type="ChEBI" id="CHEBI:29985"/>
        <dbReference type="ChEBI" id="CHEBI:57609"/>
        <dbReference type="EC" id="2.6.1.83"/>
    </reaction>
</comment>
<accession>A0A8J6NUA8</accession>
<dbReference type="HAMAP" id="MF_01642">
    <property type="entry name" value="DapL_aminotrans_1"/>
    <property type="match status" value="1"/>
</dbReference>
<dbReference type="NCBIfam" id="TIGR03542">
    <property type="entry name" value="DAPAT_plant"/>
    <property type="match status" value="1"/>
</dbReference>
<evidence type="ECO:0000256" key="3">
    <source>
        <dbReference type="ARBA" id="ARBA00013138"/>
    </source>
</evidence>
<comment type="caution">
    <text evidence="11">The sequence shown here is derived from an EMBL/GenBank/DDBJ whole genome shotgun (WGS) entry which is preliminary data.</text>
</comment>
<dbReference type="GO" id="GO:0030170">
    <property type="term" value="F:pyridoxal phosphate binding"/>
    <property type="evidence" value="ECO:0007669"/>
    <property type="project" value="UniProtKB-UniRule"/>
</dbReference>
<dbReference type="InterPro" id="IPR015424">
    <property type="entry name" value="PyrdxlP-dep_Trfase"/>
</dbReference>
<reference evidence="11 12" key="1">
    <citation type="submission" date="2020-08" db="EMBL/GenBank/DDBJ databases">
        <title>Bridging the membrane lipid divide: bacteria of the FCB group superphylum have the potential to synthesize archaeal ether lipids.</title>
        <authorList>
            <person name="Villanueva L."/>
            <person name="Von Meijenfeldt F.A.B."/>
            <person name="Westbye A.B."/>
            <person name="Yadav S."/>
            <person name="Hopmans E.C."/>
            <person name="Dutilh B.E."/>
            <person name="Sinninghe Damste J.S."/>
        </authorList>
    </citation>
    <scope>NUCLEOTIDE SEQUENCE [LARGE SCALE GENOMIC DNA]</scope>
    <source>
        <strain evidence="11">NIOZ-UU17</strain>
    </source>
</reference>
<dbReference type="PANTHER" id="PTHR43144">
    <property type="entry name" value="AMINOTRANSFERASE"/>
    <property type="match status" value="1"/>
</dbReference>
<evidence type="ECO:0000256" key="6">
    <source>
        <dbReference type="ARBA" id="ARBA00022679"/>
    </source>
</evidence>
<dbReference type="InterPro" id="IPR015421">
    <property type="entry name" value="PyrdxlP-dep_Trfase_major"/>
</dbReference>
<dbReference type="InterPro" id="IPR019942">
    <property type="entry name" value="DapL/ALD1"/>
</dbReference>
<dbReference type="SUPFAM" id="SSF53383">
    <property type="entry name" value="PLP-dependent transferases"/>
    <property type="match status" value="1"/>
</dbReference>
<dbReference type="Pfam" id="PF00155">
    <property type="entry name" value="Aminotran_1_2"/>
    <property type="match status" value="1"/>
</dbReference>
<evidence type="ECO:0000256" key="2">
    <source>
        <dbReference type="ARBA" id="ARBA00004982"/>
    </source>
</evidence>
<feature type="domain" description="Aminotransferase class I/classII large" evidence="10">
    <location>
        <begin position="35"/>
        <end position="402"/>
    </location>
</feature>
<evidence type="ECO:0000313" key="12">
    <source>
        <dbReference type="Proteomes" id="UP000605201"/>
    </source>
</evidence>
<sequence>MIRINENYLKLQSSYLFVEIANRVSVYQQENPEANIIRLGIGDVTRALPPACTQAFSQGVKEMTVDATFRGYGPEQGYDFLRDKIAANDYQARGADVDSDEIFVSDGSKCDSANIQELFAGDIRLAIPDPVYPVYLDTNVMAGRTGEFADGRYDKILYMDSLPENGFVPNLPAQPVDLIYLCFPNNPTGASISGDTLKLWVDYARENKALILYDAAYEAFIRDQSLPRSIFEIKGAREVAIEFRSFSKTAGFTGTRCAFTVVPKTCMAYDGNGQKHSLHALWNRRHSTKFNGVSYPVQRAAEAVYSQEGKAQVQELVDYYLNNAALIRKEMAALGFEFAGGENSPYIWVNCMRDAWEFFDLLLKKAGVVTTPGPGFGKCGEGFIRISAFNSYANVEKAMARIREALGAELS</sequence>
<dbReference type="AlphaFoldDB" id="A0A8J6NUA8"/>
<evidence type="ECO:0000256" key="8">
    <source>
        <dbReference type="ARBA" id="ARBA00051934"/>
    </source>
</evidence>
<evidence type="ECO:0000256" key="1">
    <source>
        <dbReference type="ARBA" id="ARBA00001933"/>
    </source>
</evidence>
<keyword evidence="7" id="KW-0663">Pyridoxal phosphate</keyword>
<proteinExistence type="inferred from homology"/>
<comment type="cofactor">
    <cofactor evidence="1">
        <name>pyridoxal 5'-phosphate</name>
        <dbReference type="ChEBI" id="CHEBI:597326"/>
    </cofactor>
</comment>
<evidence type="ECO:0000256" key="9">
    <source>
        <dbReference type="NCBIfam" id="TIGR03542"/>
    </source>
</evidence>
<gene>
    <name evidence="11" type="ORF">H8D96_15905</name>
</gene>
<dbReference type="EC" id="2.6.1.83" evidence="3 9"/>
<dbReference type="GO" id="GO:0010285">
    <property type="term" value="F:L,L-diaminopimelate aminotransferase activity"/>
    <property type="evidence" value="ECO:0007669"/>
    <property type="project" value="UniProtKB-EC"/>
</dbReference>
<keyword evidence="5 11" id="KW-0032">Aminotransferase</keyword>
<dbReference type="Proteomes" id="UP000605201">
    <property type="component" value="Unassembled WGS sequence"/>
</dbReference>
<evidence type="ECO:0000256" key="4">
    <source>
        <dbReference type="ARBA" id="ARBA00018052"/>
    </source>
</evidence>
<dbReference type="InterPro" id="IPR015422">
    <property type="entry name" value="PyrdxlP-dep_Trfase_small"/>
</dbReference>
<dbReference type="UniPathway" id="UPA00034">
    <property type="reaction ID" value="UER00466"/>
</dbReference>
<organism evidence="11 12">
    <name type="scientific">Candidatus Desulfatibia vada</name>
    <dbReference type="NCBI Taxonomy" id="2841696"/>
    <lineage>
        <taxon>Bacteria</taxon>
        <taxon>Pseudomonadati</taxon>
        <taxon>Thermodesulfobacteriota</taxon>
        <taxon>Desulfobacteria</taxon>
        <taxon>Desulfobacterales</taxon>
        <taxon>Desulfobacterales incertae sedis</taxon>
        <taxon>Candidatus Desulfatibia</taxon>
    </lineage>
</organism>
<keyword evidence="6 11" id="KW-0808">Transferase</keyword>
<evidence type="ECO:0000313" key="11">
    <source>
        <dbReference type="EMBL" id="MBC8433394.1"/>
    </source>
</evidence>
<comment type="pathway">
    <text evidence="2">Amino-acid biosynthesis; L-lysine biosynthesis via DAP pathway; LL-2,6-diaminopimelate from (S)-tetrahydrodipicolinate (aminotransferase route): step 1/1.</text>
</comment>
<dbReference type="EMBL" id="JACNIG010000295">
    <property type="protein sequence ID" value="MBC8433394.1"/>
    <property type="molecule type" value="Genomic_DNA"/>
</dbReference>
<dbReference type="Gene3D" id="3.40.640.10">
    <property type="entry name" value="Type I PLP-dependent aspartate aminotransferase-like (Major domain)"/>
    <property type="match status" value="1"/>
</dbReference>
<dbReference type="Gene3D" id="3.90.1150.10">
    <property type="entry name" value="Aspartate Aminotransferase, domain 1"/>
    <property type="match status" value="1"/>
</dbReference>
<dbReference type="InterPro" id="IPR004839">
    <property type="entry name" value="Aminotransferase_I/II_large"/>
</dbReference>